<dbReference type="OrthoDB" id="1005072at2"/>
<evidence type="ECO:0000313" key="1">
    <source>
        <dbReference type="EMBL" id="RAJ02511.1"/>
    </source>
</evidence>
<dbReference type="RefSeq" id="WP_111598943.1">
    <property type="nucleotide sequence ID" value="NZ_QLLL01000006.1"/>
</dbReference>
<organism evidence="1 2">
    <name type="scientific">Chitinophaga skermanii</name>
    <dbReference type="NCBI Taxonomy" id="331697"/>
    <lineage>
        <taxon>Bacteria</taxon>
        <taxon>Pseudomonadati</taxon>
        <taxon>Bacteroidota</taxon>
        <taxon>Chitinophagia</taxon>
        <taxon>Chitinophagales</taxon>
        <taxon>Chitinophagaceae</taxon>
        <taxon>Chitinophaga</taxon>
    </lineage>
</organism>
<gene>
    <name evidence="1" type="ORF">LX64_03530</name>
</gene>
<evidence type="ECO:0000313" key="2">
    <source>
        <dbReference type="Proteomes" id="UP000249547"/>
    </source>
</evidence>
<dbReference type="AlphaFoldDB" id="A0A327QDW8"/>
<protein>
    <submittedName>
        <fullName evidence="1">Uncharacterized protein DUF2851</fullName>
    </submittedName>
</protein>
<dbReference type="Pfam" id="PF11013">
    <property type="entry name" value="DUF2851"/>
    <property type="match status" value="1"/>
</dbReference>
<keyword evidence="2" id="KW-1185">Reference proteome</keyword>
<accession>A0A327QDW8</accession>
<reference evidence="1 2" key="1">
    <citation type="submission" date="2018-06" db="EMBL/GenBank/DDBJ databases">
        <title>Genomic Encyclopedia of Archaeal and Bacterial Type Strains, Phase II (KMG-II): from individual species to whole genera.</title>
        <authorList>
            <person name="Goeker M."/>
        </authorList>
    </citation>
    <scope>NUCLEOTIDE SEQUENCE [LARGE SCALE GENOMIC DNA]</scope>
    <source>
        <strain evidence="1 2">DSM 23857</strain>
    </source>
</reference>
<dbReference type="Proteomes" id="UP000249547">
    <property type="component" value="Unassembled WGS sequence"/>
</dbReference>
<comment type="caution">
    <text evidence="1">The sequence shown here is derived from an EMBL/GenBank/DDBJ whole genome shotgun (WGS) entry which is preliminary data.</text>
</comment>
<sequence>MKVNPLLNEALLQYIWQHGMFDQRNLASTAGDSLEIISPGLLNPHAGPDFSAAKIKIGGILWAGNVEIHLRSSDWHKHRHQRDPRYHNIILHVVVIHDDPSVMPAVPCIQLDGRIANLLLQRYQLLQQEQVFIPCEKVCRQVPSIIWQHWKERLLLERWQRKTATMQRWLQQSQYDWDAVCYRAIAQAAGVPVNSIAFEQLAQLADYKLLHRYSHNLHEVEALLFGQAGMLHAPMEDEYGRSLQLTFRYLQHKHQLQHSMPVHIWKWLRMRPHSFPTQRIAALAMFVHKHPRVFSQVIAIQDIRELETLFEMEVSEYWTSHYRFNIKAKKPHHHVGKTMVQNVLINTVLPLIFLYGQTHADAVLQERALQFALLLPPEKNSYMAQWAQIGQAAQTALDSQALLELRERFCLQKKCLQCEVGAKIMKG</sequence>
<name>A0A327QDW8_9BACT</name>
<proteinExistence type="predicted"/>
<dbReference type="EMBL" id="QLLL01000006">
    <property type="protein sequence ID" value="RAJ02511.1"/>
    <property type="molecule type" value="Genomic_DNA"/>
</dbReference>
<dbReference type="InterPro" id="IPR021272">
    <property type="entry name" value="DUF2851"/>
</dbReference>